<organism evidence="2 3">
    <name type="scientific">Periophthalmus magnuspinnatus</name>
    <dbReference type="NCBI Taxonomy" id="409849"/>
    <lineage>
        <taxon>Eukaryota</taxon>
        <taxon>Metazoa</taxon>
        <taxon>Chordata</taxon>
        <taxon>Craniata</taxon>
        <taxon>Vertebrata</taxon>
        <taxon>Euteleostomi</taxon>
        <taxon>Actinopterygii</taxon>
        <taxon>Neopterygii</taxon>
        <taxon>Teleostei</taxon>
        <taxon>Neoteleostei</taxon>
        <taxon>Acanthomorphata</taxon>
        <taxon>Gobiaria</taxon>
        <taxon>Gobiiformes</taxon>
        <taxon>Gobioidei</taxon>
        <taxon>Gobiidae</taxon>
        <taxon>Oxudercinae</taxon>
        <taxon>Periophthalmus</taxon>
    </lineage>
</organism>
<evidence type="ECO:0000313" key="3">
    <source>
        <dbReference type="Proteomes" id="UP000261520"/>
    </source>
</evidence>
<dbReference type="AlphaFoldDB" id="A0A3B4ASG6"/>
<reference evidence="2" key="2">
    <citation type="submission" date="2025-09" db="UniProtKB">
        <authorList>
            <consortium name="Ensembl"/>
        </authorList>
    </citation>
    <scope>IDENTIFICATION</scope>
</reference>
<keyword evidence="3" id="KW-1185">Reference proteome</keyword>
<dbReference type="Ensembl" id="ENSPMGT00000021387.1">
    <property type="protein sequence ID" value="ENSPMGP00000020068.1"/>
    <property type="gene ID" value="ENSPMGG00000016251.1"/>
</dbReference>
<dbReference type="InterPro" id="IPR009079">
    <property type="entry name" value="4_helix_cytokine-like_core"/>
</dbReference>
<reference evidence="2" key="1">
    <citation type="submission" date="2025-08" db="UniProtKB">
        <authorList>
            <consortium name="Ensembl"/>
        </authorList>
    </citation>
    <scope>IDENTIFICATION</scope>
</reference>
<protein>
    <submittedName>
        <fullName evidence="2">Uncharacterized protein</fullName>
    </submittedName>
</protein>
<dbReference type="SUPFAM" id="SSF47266">
    <property type="entry name" value="4-helical cytokines"/>
    <property type="match status" value="1"/>
</dbReference>
<name>A0A3B4ASG6_9GOBI</name>
<evidence type="ECO:0000256" key="1">
    <source>
        <dbReference type="SAM" id="SignalP"/>
    </source>
</evidence>
<feature type="signal peptide" evidence="1">
    <location>
        <begin position="1"/>
        <end position="27"/>
    </location>
</feature>
<dbReference type="Proteomes" id="UP000261520">
    <property type="component" value="Unplaced"/>
</dbReference>
<dbReference type="Gene3D" id="1.20.1250.10">
    <property type="match status" value="1"/>
</dbReference>
<evidence type="ECO:0000313" key="2">
    <source>
        <dbReference type="Ensembl" id="ENSPMGP00000020068.1"/>
    </source>
</evidence>
<sequence length="138" mass="16237">MRHWSFIVKVSILKKFLFLFEFQFPDSQECPSALRLVHEVLQGVGLVFDEQEPNLGVGGVLWDEKKLDDFQNLLYQVLDYPCLSQMGSSGVLDQYFSDVTALIQQQGACGWYILRRDLLWILKTSLRKHHHCYRWTRL</sequence>
<feature type="chain" id="PRO_5017428253" evidence="1">
    <location>
        <begin position="28"/>
        <end position="138"/>
    </location>
</feature>
<accession>A0A3B4ASG6</accession>
<keyword evidence="1" id="KW-0732">Signal</keyword>
<proteinExistence type="predicted"/>
<dbReference type="STRING" id="409849.ENSPMGP00000020068"/>